<sequence>MMSMLFSITGSFWLYVLLRCKQHVQKIHYMMAVLIFLHAISLALYSVNYHFMKRLGMNSPLWITMFYIMRFLNQMLFFVVLVLLGAGWNITKPVLIMREKVVLITVVILQISANVTKIISHENQQYIMNFLSLERTDISFNLLTFGCTLFPIIWSIKRCWVVCICDNTVYNFERLKMFRHFFVMVALHIYSNYILVDILQMAVPFQYAWLGKMFKEAVTYVLFVFTAYKFRPNFNVKNRNENDTTCIYYIDRDSKS</sequence>
<evidence type="ECO:0000256" key="6">
    <source>
        <dbReference type="SAM" id="Phobius"/>
    </source>
</evidence>
<dbReference type="PANTHER" id="PTHR21229">
    <property type="entry name" value="LUNG SEVEN TRANSMEMBRANE RECEPTOR"/>
    <property type="match status" value="1"/>
</dbReference>
<feature type="transmembrane region" description="Helical" evidence="6">
    <location>
        <begin position="71"/>
        <end position="90"/>
    </location>
</feature>
<evidence type="ECO:0000259" key="7">
    <source>
        <dbReference type="Pfam" id="PF06814"/>
    </source>
</evidence>
<dbReference type="Pfam" id="PF06814">
    <property type="entry name" value="GOST_TM"/>
    <property type="match status" value="1"/>
</dbReference>
<gene>
    <name evidence="8" type="ORF">HHI36_020586</name>
</gene>
<evidence type="ECO:0000256" key="3">
    <source>
        <dbReference type="ARBA" id="ARBA00022729"/>
    </source>
</evidence>
<feature type="domain" description="GOST seven transmembrane" evidence="7">
    <location>
        <begin position="1"/>
        <end position="233"/>
    </location>
</feature>
<accession>A0ABD2NB68</accession>
<dbReference type="AlphaFoldDB" id="A0ABD2NB68"/>
<feature type="transmembrane region" description="Helical" evidence="6">
    <location>
        <begin position="138"/>
        <end position="156"/>
    </location>
</feature>
<comment type="subcellular location">
    <subcellularLocation>
        <location evidence="1">Membrane</location>
        <topology evidence="1">Multi-pass membrane protein</topology>
    </subcellularLocation>
</comment>
<reference evidence="8 9" key="1">
    <citation type="journal article" date="2021" name="BMC Biol.">
        <title>Horizontally acquired antibacterial genes associated with adaptive radiation of ladybird beetles.</title>
        <authorList>
            <person name="Li H.S."/>
            <person name="Tang X.F."/>
            <person name="Huang Y.H."/>
            <person name="Xu Z.Y."/>
            <person name="Chen M.L."/>
            <person name="Du X.Y."/>
            <person name="Qiu B.Y."/>
            <person name="Chen P.T."/>
            <person name="Zhang W."/>
            <person name="Slipinski A."/>
            <person name="Escalona H.E."/>
            <person name="Waterhouse R.M."/>
            <person name="Zwick A."/>
            <person name="Pang H."/>
        </authorList>
    </citation>
    <scope>NUCLEOTIDE SEQUENCE [LARGE SCALE GENOMIC DNA]</scope>
    <source>
        <strain evidence="8">SYSU2018</strain>
    </source>
</reference>
<evidence type="ECO:0000313" key="8">
    <source>
        <dbReference type="EMBL" id="KAL3275844.1"/>
    </source>
</evidence>
<feature type="transmembrane region" description="Helical" evidence="6">
    <location>
        <begin position="207"/>
        <end position="228"/>
    </location>
</feature>
<dbReference type="EMBL" id="JABFTP020000083">
    <property type="protein sequence ID" value="KAL3275844.1"/>
    <property type="molecule type" value="Genomic_DNA"/>
</dbReference>
<protein>
    <recommendedName>
        <fullName evidence="7">GOST seven transmembrane domain-containing protein</fullName>
    </recommendedName>
</protein>
<keyword evidence="9" id="KW-1185">Reference proteome</keyword>
<dbReference type="InterPro" id="IPR053937">
    <property type="entry name" value="GOST_TM"/>
</dbReference>
<proteinExistence type="predicted"/>
<evidence type="ECO:0000256" key="2">
    <source>
        <dbReference type="ARBA" id="ARBA00022692"/>
    </source>
</evidence>
<organism evidence="8 9">
    <name type="scientific">Cryptolaemus montrouzieri</name>
    <dbReference type="NCBI Taxonomy" id="559131"/>
    <lineage>
        <taxon>Eukaryota</taxon>
        <taxon>Metazoa</taxon>
        <taxon>Ecdysozoa</taxon>
        <taxon>Arthropoda</taxon>
        <taxon>Hexapoda</taxon>
        <taxon>Insecta</taxon>
        <taxon>Pterygota</taxon>
        <taxon>Neoptera</taxon>
        <taxon>Endopterygota</taxon>
        <taxon>Coleoptera</taxon>
        <taxon>Polyphaga</taxon>
        <taxon>Cucujiformia</taxon>
        <taxon>Coccinelloidea</taxon>
        <taxon>Coccinellidae</taxon>
        <taxon>Scymninae</taxon>
        <taxon>Scymnini</taxon>
        <taxon>Cryptolaemus</taxon>
    </lineage>
</organism>
<keyword evidence="3" id="KW-0732">Signal</keyword>
<evidence type="ECO:0000256" key="5">
    <source>
        <dbReference type="ARBA" id="ARBA00023136"/>
    </source>
</evidence>
<keyword evidence="2 6" id="KW-0812">Transmembrane</keyword>
<evidence type="ECO:0000256" key="1">
    <source>
        <dbReference type="ARBA" id="ARBA00004141"/>
    </source>
</evidence>
<evidence type="ECO:0000256" key="4">
    <source>
        <dbReference type="ARBA" id="ARBA00022989"/>
    </source>
</evidence>
<name>A0ABD2NB68_9CUCU</name>
<dbReference type="PANTHER" id="PTHR21229:SF2">
    <property type="entry name" value="RE59932P"/>
    <property type="match status" value="1"/>
</dbReference>
<feature type="transmembrane region" description="Helical" evidence="6">
    <location>
        <begin position="30"/>
        <end position="51"/>
    </location>
</feature>
<dbReference type="GO" id="GO:0016020">
    <property type="term" value="C:membrane"/>
    <property type="evidence" value="ECO:0007669"/>
    <property type="project" value="UniProtKB-SubCell"/>
</dbReference>
<evidence type="ECO:0000313" key="9">
    <source>
        <dbReference type="Proteomes" id="UP001516400"/>
    </source>
</evidence>
<dbReference type="InterPro" id="IPR009637">
    <property type="entry name" value="GPR107/GPR108-like"/>
</dbReference>
<keyword evidence="5 6" id="KW-0472">Membrane</keyword>
<comment type="caution">
    <text evidence="8">The sequence shown here is derived from an EMBL/GenBank/DDBJ whole genome shotgun (WGS) entry which is preliminary data.</text>
</comment>
<feature type="transmembrane region" description="Helical" evidence="6">
    <location>
        <begin position="177"/>
        <end position="195"/>
    </location>
</feature>
<keyword evidence="4 6" id="KW-1133">Transmembrane helix</keyword>
<dbReference type="Proteomes" id="UP001516400">
    <property type="component" value="Unassembled WGS sequence"/>
</dbReference>